<dbReference type="InterPro" id="IPR050902">
    <property type="entry name" value="ABC_Transporter_SBP"/>
</dbReference>
<proteinExistence type="predicted"/>
<feature type="domain" description="Fe/B12 periplasmic-binding" evidence="2">
    <location>
        <begin position="45"/>
        <end position="290"/>
    </location>
</feature>
<protein>
    <submittedName>
        <fullName evidence="3">Cobalamin-binding protein</fullName>
    </submittedName>
</protein>
<dbReference type="Gene3D" id="3.40.50.1980">
    <property type="entry name" value="Nitrogenase molybdenum iron protein domain"/>
    <property type="match status" value="2"/>
</dbReference>
<sequence length="293" mass="31368">MKSSLGFLGSGVRGFGSANGLRRLVSIFLMVAGCGQRQASESELRVVSLVPSVTEIVYAVGAGKALVGNTNQCSFPEAARSAYKVGDFMSPDLERIVALRPSLVFLTLPMHRQLLDKFAELKIPTYVSRPGDIEAALREIDTVAQLLGHRTAGESLVAGMRRRLDSIAPSADTPRVYAEISGTPLMTAGGGTFINELLVRAGGRNVFASSAQEYPVVDPEAVLAADPEVILLLHPDMSARDVAARVGWGGISAVKKGRIYEKLDEDLLFRPGPRIVDGVVLLARLLHSETTRS</sequence>
<dbReference type="PANTHER" id="PTHR30535">
    <property type="entry name" value="VITAMIN B12-BINDING PROTEIN"/>
    <property type="match status" value="1"/>
</dbReference>
<dbReference type="Pfam" id="PF01497">
    <property type="entry name" value="Peripla_BP_2"/>
    <property type="match status" value="1"/>
</dbReference>
<name>A0A937XFF1_UNCW3</name>
<dbReference type="GO" id="GO:0071281">
    <property type="term" value="P:cellular response to iron ion"/>
    <property type="evidence" value="ECO:0007669"/>
    <property type="project" value="TreeGrafter"/>
</dbReference>
<accession>A0A937XFF1</accession>
<comment type="caution">
    <text evidence="3">The sequence shown here is derived from an EMBL/GenBank/DDBJ whole genome shotgun (WGS) entry which is preliminary data.</text>
</comment>
<dbReference type="InterPro" id="IPR054828">
    <property type="entry name" value="Vit_B12_bind_prot"/>
</dbReference>
<dbReference type="PROSITE" id="PS50983">
    <property type="entry name" value="FE_B12_PBP"/>
    <property type="match status" value="1"/>
</dbReference>
<evidence type="ECO:0000313" key="4">
    <source>
        <dbReference type="Proteomes" id="UP000779900"/>
    </source>
</evidence>
<evidence type="ECO:0000256" key="1">
    <source>
        <dbReference type="ARBA" id="ARBA00022729"/>
    </source>
</evidence>
<keyword evidence="1" id="KW-0732">Signal</keyword>
<evidence type="ECO:0000313" key="3">
    <source>
        <dbReference type="EMBL" id="MBM3331354.1"/>
    </source>
</evidence>
<evidence type="ECO:0000259" key="2">
    <source>
        <dbReference type="PROSITE" id="PS50983"/>
    </source>
</evidence>
<dbReference type="NCBIfam" id="NF038402">
    <property type="entry name" value="TroA_like"/>
    <property type="match status" value="1"/>
</dbReference>
<gene>
    <name evidence="3" type="ORF">FJY68_05810</name>
</gene>
<dbReference type="InterPro" id="IPR002491">
    <property type="entry name" value="ABC_transptr_periplasmic_BD"/>
</dbReference>
<dbReference type="PANTHER" id="PTHR30535:SF34">
    <property type="entry name" value="MOLYBDATE-BINDING PROTEIN MOLA"/>
    <property type="match status" value="1"/>
</dbReference>
<dbReference type="CDD" id="cd01144">
    <property type="entry name" value="BtuF"/>
    <property type="match status" value="1"/>
</dbReference>
<dbReference type="AlphaFoldDB" id="A0A937XFF1"/>
<organism evidence="3 4">
    <name type="scientific">candidate division WOR-3 bacterium</name>
    <dbReference type="NCBI Taxonomy" id="2052148"/>
    <lineage>
        <taxon>Bacteria</taxon>
        <taxon>Bacteria division WOR-3</taxon>
    </lineage>
</organism>
<dbReference type="PROSITE" id="PS51257">
    <property type="entry name" value="PROKAR_LIPOPROTEIN"/>
    <property type="match status" value="1"/>
</dbReference>
<reference evidence="3" key="1">
    <citation type="submission" date="2019-03" db="EMBL/GenBank/DDBJ databases">
        <title>Lake Tanganyika Metagenome-Assembled Genomes (MAGs).</title>
        <authorList>
            <person name="Tran P."/>
        </authorList>
    </citation>
    <scope>NUCLEOTIDE SEQUENCE</scope>
    <source>
        <strain evidence="3">K_DeepCast_150m_m2_040</strain>
    </source>
</reference>
<dbReference type="Proteomes" id="UP000779900">
    <property type="component" value="Unassembled WGS sequence"/>
</dbReference>
<dbReference type="EMBL" id="VGIR01000026">
    <property type="protein sequence ID" value="MBM3331354.1"/>
    <property type="molecule type" value="Genomic_DNA"/>
</dbReference>
<dbReference type="SUPFAM" id="SSF53807">
    <property type="entry name" value="Helical backbone' metal receptor"/>
    <property type="match status" value="1"/>
</dbReference>